<gene>
    <name evidence="1" type="ORF">S12H4_03918</name>
</gene>
<dbReference type="EMBL" id="BARW01001153">
    <property type="protein sequence ID" value="GAI72334.1"/>
    <property type="molecule type" value="Genomic_DNA"/>
</dbReference>
<name>X1SWY4_9ZZZZ</name>
<feature type="non-terminal residue" evidence="1">
    <location>
        <position position="1"/>
    </location>
</feature>
<reference evidence="1" key="1">
    <citation type="journal article" date="2014" name="Front. Microbiol.">
        <title>High frequency of phylogenetically diverse reductive dehalogenase-homologous genes in deep subseafloor sedimentary metagenomes.</title>
        <authorList>
            <person name="Kawai M."/>
            <person name="Futagami T."/>
            <person name="Toyoda A."/>
            <person name="Takaki Y."/>
            <person name="Nishi S."/>
            <person name="Hori S."/>
            <person name="Arai W."/>
            <person name="Tsubouchi T."/>
            <person name="Morono Y."/>
            <person name="Uchiyama I."/>
            <person name="Ito T."/>
            <person name="Fujiyama A."/>
            <person name="Inagaki F."/>
            <person name="Takami H."/>
        </authorList>
    </citation>
    <scope>NUCLEOTIDE SEQUENCE</scope>
    <source>
        <strain evidence="1">Expedition CK06-06</strain>
    </source>
</reference>
<organism evidence="1">
    <name type="scientific">marine sediment metagenome</name>
    <dbReference type="NCBI Taxonomy" id="412755"/>
    <lineage>
        <taxon>unclassified sequences</taxon>
        <taxon>metagenomes</taxon>
        <taxon>ecological metagenomes</taxon>
    </lineage>
</organism>
<comment type="caution">
    <text evidence="1">The sequence shown here is derived from an EMBL/GenBank/DDBJ whole genome shotgun (WGS) entry which is preliminary data.</text>
</comment>
<sequence>NTEANMSTSKRVRVVNIPAQFLPLIEEEIEKGGYYSQTQLMGEILAEHFKGKNPKAGKEKTLVKGVIHSETES</sequence>
<proteinExistence type="predicted"/>
<protein>
    <recommendedName>
        <fullName evidence="2">Ribbon-helix-helix protein CopG domain-containing protein</fullName>
    </recommendedName>
</protein>
<dbReference type="AlphaFoldDB" id="X1SWY4"/>
<evidence type="ECO:0008006" key="2">
    <source>
        <dbReference type="Google" id="ProtNLM"/>
    </source>
</evidence>
<accession>X1SWY4</accession>
<evidence type="ECO:0000313" key="1">
    <source>
        <dbReference type="EMBL" id="GAI72334.1"/>
    </source>
</evidence>